<protein>
    <recommendedName>
        <fullName evidence="3">Leucine-rich repeat domain-containing protein</fullName>
    </recommendedName>
</protein>
<evidence type="ECO:0000313" key="2">
    <source>
        <dbReference type="Proteomes" id="UP001519654"/>
    </source>
</evidence>
<sequence length="374" mass="40287">MAGDDAVLSLTGPDSHRLIRRPGVGSCSLGDARSDLPVAPDDRLDWSVFDTFTTPAGSPWPRWFAYEGDDTGWVAWAGRRPIEGFAWTPHAAHDLDAGDADIHDLTITLRRGPVRLVLPAGRFAAAGDISLLTPSLAPGAPCPALRFHPDTVVAPDRPYALPALPALAGATSVAVSVPPLRQPFDCAGLLQFPGLRHLELSGSLTGLDALTALSSLDSLQLRYVPELPGLAPLASWPELTHLIAWNVGDRDGKRLRTELRGLDRPWRHSSVSKLRTPEWFATEYGLPFAGWPARSARVAVKAFRAAETTIRDATTEATIEDAVRGFVHTINGLPSIETTEREDAAVAVHLLTTATPLGDLTTAANTWFDDSRDF</sequence>
<evidence type="ECO:0000313" key="1">
    <source>
        <dbReference type="EMBL" id="MBU2662659.1"/>
    </source>
</evidence>
<name>A0ABS5YIW8_9ACTN</name>
<keyword evidence="2" id="KW-1185">Reference proteome</keyword>
<reference evidence="1 2" key="1">
    <citation type="submission" date="2021-06" db="EMBL/GenBank/DDBJ databases">
        <title>Actinoplanes lichenicola sp. nov., and Actinoplanes ovalisporus sp. nov., isolated from lichen in Thailand.</title>
        <authorList>
            <person name="Saeng-In P."/>
            <person name="Kanchanasin P."/>
            <person name="Yuki M."/>
            <person name="Kudo T."/>
            <person name="Ohkuma M."/>
            <person name="Phongsopitanun W."/>
            <person name="Tanasupawat S."/>
        </authorList>
    </citation>
    <scope>NUCLEOTIDE SEQUENCE [LARGE SCALE GENOMIC DNA]</scope>
    <source>
        <strain evidence="1 2">NBRC 110975</strain>
    </source>
</reference>
<accession>A0ABS5YIW8</accession>
<evidence type="ECO:0008006" key="3">
    <source>
        <dbReference type="Google" id="ProtNLM"/>
    </source>
</evidence>
<proteinExistence type="predicted"/>
<organism evidence="1 2">
    <name type="scientific">Paractinoplanes bogorensis</name>
    <dbReference type="NCBI Taxonomy" id="1610840"/>
    <lineage>
        <taxon>Bacteria</taxon>
        <taxon>Bacillati</taxon>
        <taxon>Actinomycetota</taxon>
        <taxon>Actinomycetes</taxon>
        <taxon>Micromonosporales</taxon>
        <taxon>Micromonosporaceae</taxon>
        <taxon>Paractinoplanes</taxon>
    </lineage>
</organism>
<comment type="caution">
    <text evidence="1">The sequence shown here is derived from an EMBL/GenBank/DDBJ whole genome shotgun (WGS) entry which is preliminary data.</text>
</comment>
<gene>
    <name evidence="1" type="ORF">KOI35_03990</name>
</gene>
<dbReference type="RefSeq" id="WP_215784583.1">
    <property type="nucleotide sequence ID" value="NZ_JAHKKG010000001.1"/>
</dbReference>
<dbReference type="EMBL" id="JAHKKG010000001">
    <property type="protein sequence ID" value="MBU2662659.1"/>
    <property type="molecule type" value="Genomic_DNA"/>
</dbReference>
<dbReference type="Proteomes" id="UP001519654">
    <property type="component" value="Unassembled WGS sequence"/>
</dbReference>